<feature type="region of interest" description="Disordered" evidence="1">
    <location>
        <begin position="1"/>
        <end position="49"/>
    </location>
</feature>
<organism evidence="2">
    <name type="scientific">Oryza nivara</name>
    <name type="common">Indian wild rice</name>
    <name type="synonym">Oryza sativa f. spontanea</name>
    <dbReference type="NCBI Taxonomy" id="4536"/>
    <lineage>
        <taxon>Eukaryota</taxon>
        <taxon>Viridiplantae</taxon>
        <taxon>Streptophyta</taxon>
        <taxon>Embryophyta</taxon>
        <taxon>Tracheophyta</taxon>
        <taxon>Spermatophyta</taxon>
        <taxon>Magnoliopsida</taxon>
        <taxon>Liliopsida</taxon>
        <taxon>Poales</taxon>
        <taxon>Poaceae</taxon>
        <taxon>BOP clade</taxon>
        <taxon>Oryzoideae</taxon>
        <taxon>Oryzeae</taxon>
        <taxon>Oryzinae</taxon>
        <taxon>Oryza</taxon>
    </lineage>
</organism>
<proteinExistence type="predicted"/>
<dbReference type="EnsemblPlants" id="ONIVA06G09560.1">
    <property type="protein sequence ID" value="ONIVA06G09560.1"/>
    <property type="gene ID" value="ONIVA06G09560"/>
</dbReference>
<reference evidence="2" key="2">
    <citation type="submission" date="2018-04" db="EMBL/GenBank/DDBJ databases">
        <title>OnivRS2 (Oryza nivara Reference Sequence Version 2).</title>
        <authorList>
            <person name="Zhang J."/>
            <person name="Kudrna D."/>
            <person name="Lee S."/>
            <person name="Talag J."/>
            <person name="Rajasekar S."/>
            <person name="Welchert J."/>
            <person name="Hsing Y.-I."/>
            <person name="Wing R.A."/>
        </authorList>
    </citation>
    <scope>NUCLEOTIDE SEQUENCE [LARGE SCALE GENOMIC DNA]</scope>
    <source>
        <strain evidence="2">SL10</strain>
    </source>
</reference>
<dbReference type="HOGENOM" id="CLU_2389993_0_0_1"/>
<dbReference type="Gramene" id="ONIVA06G09560.1">
    <property type="protein sequence ID" value="ONIVA06G09560.1"/>
    <property type="gene ID" value="ONIVA06G09560"/>
</dbReference>
<evidence type="ECO:0000313" key="2">
    <source>
        <dbReference type="EnsemblPlants" id="ONIVA06G09560.1"/>
    </source>
</evidence>
<keyword evidence="3" id="KW-1185">Reference proteome</keyword>
<protein>
    <submittedName>
        <fullName evidence="2">Uncharacterized protein</fullName>
    </submittedName>
</protein>
<dbReference type="OMA" id="WKRKCPN"/>
<name>A0A0E0HN14_ORYNI</name>
<evidence type="ECO:0000256" key="1">
    <source>
        <dbReference type="SAM" id="MobiDB-lite"/>
    </source>
</evidence>
<dbReference type="Proteomes" id="UP000006591">
    <property type="component" value="Chromosome 6"/>
</dbReference>
<reference evidence="2" key="1">
    <citation type="submission" date="2015-04" db="UniProtKB">
        <authorList>
            <consortium name="EnsemblPlants"/>
        </authorList>
    </citation>
    <scope>IDENTIFICATION</scope>
    <source>
        <strain evidence="2">SL10</strain>
    </source>
</reference>
<dbReference type="AlphaFoldDB" id="A0A0E0HN14"/>
<evidence type="ECO:0000313" key="3">
    <source>
        <dbReference type="Proteomes" id="UP000006591"/>
    </source>
</evidence>
<feature type="compositionally biased region" description="Basic and acidic residues" evidence="1">
    <location>
        <begin position="18"/>
        <end position="45"/>
    </location>
</feature>
<sequence length="94" mass="10387">MTELSGKTTTATTKKMKAAFEARREDKPLGRPSLRPEELRRDRSSSKPVVLAVSQAIGGELDGDGLRGGEEMESLRKWKRKCPNISCDVTRLLG</sequence>
<accession>A0A0E0HN14</accession>